<evidence type="ECO:0000313" key="1">
    <source>
        <dbReference type="EMBL" id="KAJ4982081.1"/>
    </source>
</evidence>
<proteinExistence type="predicted"/>
<dbReference type="AlphaFoldDB" id="A0A9Q0L4W5"/>
<dbReference type="EMBL" id="JAMYWD010000001">
    <property type="protein sequence ID" value="KAJ4982081.1"/>
    <property type="molecule type" value="Genomic_DNA"/>
</dbReference>
<sequence length="107" mass="12016">MKGCLDPGNLEMARELLYGMPDCLRDAEFRVDTHIKHVLLCANSIANIQAFDPRCSTSCPSHQVRVMVSMKKQKEAWEVYYTMITVGILPNQSTFTSAWKSCSGLEA</sequence>
<dbReference type="Gene3D" id="1.25.40.10">
    <property type="entry name" value="Tetratricopeptide repeat domain"/>
    <property type="match status" value="1"/>
</dbReference>
<evidence type="ECO:0000313" key="2">
    <source>
        <dbReference type="Proteomes" id="UP001141806"/>
    </source>
</evidence>
<organism evidence="1 2">
    <name type="scientific">Protea cynaroides</name>
    <dbReference type="NCBI Taxonomy" id="273540"/>
    <lineage>
        <taxon>Eukaryota</taxon>
        <taxon>Viridiplantae</taxon>
        <taxon>Streptophyta</taxon>
        <taxon>Embryophyta</taxon>
        <taxon>Tracheophyta</taxon>
        <taxon>Spermatophyta</taxon>
        <taxon>Magnoliopsida</taxon>
        <taxon>Proteales</taxon>
        <taxon>Proteaceae</taxon>
        <taxon>Protea</taxon>
    </lineage>
</organism>
<protein>
    <submittedName>
        <fullName evidence="1">Uncharacterized protein</fullName>
    </submittedName>
</protein>
<dbReference type="InterPro" id="IPR011990">
    <property type="entry name" value="TPR-like_helical_dom_sf"/>
</dbReference>
<reference evidence="1" key="1">
    <citation type="journal article" date="2023" name="Plant J.">
        <title>The genome of the king protea, Protea cynaroides.</title>
        <authorList>
            <person name="Chang J."/>
            <person name="Duong T.A."/>
            <person name="Schoeman C."/>
            <person name="Ma X."/>
            <person name="Roodt D."/>
            <person name="Barker N."/>
            <person name="Li Z."/>
            <person name="Van de Peer Y."/>
            <person name="Mizrachi E."/>
        </authorList>
    </citation>
    <scope>NUCLEOTIDE SEQUENCE</scope>
    <source>
        <tissue evidence="1">Young leaves</tissue>
    </source>
</reference>
<comment type="caution">
    <text evidence="1">The sequence shown here is derived from an EMBL/GenBank/DDBJ whole genome shotgun (WGS) entry which is preliminary data.</text>
</comment>
<gene>
    <name evidence="1" type="ORF">NE237_032918</name>
</gene>
<keyword evidence="2" id="KW-1185">Reference proteome</keyword>
<dbReference type="Proteomes" id="UP001141806">
    <property type="component" value="Unassembled WGS sequence"/>
</dbReference>
<name>A0A9Q0L4W5_9MAGN</name>
<accession>A0A9Q0L4W5</accession>